<dbReference type="OrthoDB" id="9804590at2"/>
<keyword evidence="2 9" id="KW-0698">rRNA processing</keyword>
<dbReference type="FunFam" id="2.40.50.140:FF:000097">
    <property type="entry name" value="23S rRNA (uracil(1939)-C(5))-methyltransferase RlmD"/>
    <property type="match status" value="1"/>
</dbReference>
<feature type="binding site" evidence="9 10">
    <location>
        <position position="320"/>
    </location>
    <ligand>
        <name>S-adenosyl-L-methionine</name>
        <dbReference type="ChEBI" id="CHEBI:59789"/>
    </ligand>
</feature>
<dbReference type="GO" id="GO:0070475">
    <property type="term" value="P:rRNA base methylation"/>
    <property type="evidence" value="ECO:0007669"/>
    <property type="project" value="TreeGrafter"/>
</dbReference>
<keyword evidence="7 9" id="KW-0408">Iron</keyword>
<name>A0A2V4E3V9_9GAMM</name>
<feature type="binding site" evidence="9">
    <location>
        <position position="350"/>
    </location>
    <ligand>
        <name>S-adenosyl-L-methionine</name>
        <dbReference type="ChEBI" id="CHEBI:59789"/>
    </ligand>
</feature>
<feature type="domain" description="TRAM" evidence="12">
    <location>
        <begin position="10"/>
        <end position="68"/>
    </location>
</feature>
<dbReference type="InterPro" id="IPR010280">
    <property type="entry name" value="U5_MeTrfase_fam"/>
</dbReference>
<evidence type="ECO:0000256" key="4">
    <source>
        <dbReference type="ARBA" id="ARBA00022679"/>
    </source>
</evidence>
<feature type="binding site" evidence="9">
    <location>
        <position position="304"/>
    </location>
    <ligand>
        <name>S-adenosyl-L-methionine</name>
        <dbReference type="ChEBI" id="CHEBI:59789"/>
    </ligand>
</feature>
<dbReference type="Gene3D" id="2.40.50.140">
    <property type="entry name" value="Nucleic acid-binding proteins"/>
    <property type="match status" value="1"/>
</dbReference>
<dbReference type="InterPro" id="IPR030391">
    <property type="entry name" value="MeTrfase_TrmA_CS"/>
</dbReference>
<dbReference type="InterPro" id="IPR012340">
    <property type="entry name" value="NA-bd_OB-fold"/>
</dbReference>
<comment type="caution">
    <text evidence="13">The sequence shown here is derived from an EMBL/GenBank/DDBJ whole genome shotgun (WGS) entry which is preliminary data.</text>
</comment>
<evidence type="ECO:0000256" key="2">
    <source>
        <dbReference type="ARBA" id="ARBA00022552"/>
    </source>
</evidence>
<evidence type="ECO:0000256" key="1">
    <source>
        <dbReference type="ARBA" id="ARBA00022485"/>
    </source>
</evidence>
<feature type="binding site" evidence="9">
    <location>
        <position position="168"/>
    </location>
    <ligand>
        <name>[4Fe-4S] cluster</name>
        <dbReference type="ChEBI" id="CHEBI:49883"/>
    </ligand>
</feature>
<accession>A0A2V4E3V9</accession>
<keyword evidence="8 9" id="KW-0411">Iron-sulfur</keyword>
<evidence type="ECO:0000256" key="11">
    <source>
        <dbReference type="PROSITE-ProRule" id="PRU10015"/>
    </source>
</evidence>
<dbReference type="CDD" id="cd02440">
    <property type="entry name" value="AdoMet_MTases"/>
    <property type="match status" value="1"/>
</dbReference>
<dbReference type="PROSITE" id="PS50926">
    <property type="entry name" value="TRAM"/>
    <property type="match status" value="1"/>
</dbReference>
<dbReference type="Gene3D" id="2.40.50.1070">
    <property type="match status" value="1"/>
</dbReference>
<keyword evidence="4 9" id="KW-0808">Transferase</keyword>
<evidence type="ECO:0000256" key="8">
    <source>
        <dbReference type="ARBA" id="ARBA00023014"/>
    </source>
</evidence>
<evidence type="ECO:0000256" key="5">
    <source>
        <dbReference type="ARBA" id="ARBA00022691"/>
    </source>
</evidence>
<dbReference type="HAMAP" id="MF_01010">
    <property type="entry name" value="23SrRNA_methyltr_RlmD"/>
    <property type="match status" value="1"/>
</dbReference>
<dbReference type="InterPro" id="IPR029063">
    <property type="entry name" value="SAM-dependent_MTases_sf"/>
</dbReference>
<comment type="similarity">
    <text evidence="9">Belongs to the class I-like SAM-binding methyltransferase superfamily. RNA M5U methyltransferase family. RlmD subfamily.</text>
</comment>
<feature type="binding site" evidence="9">
    <location>
        <position position="81"/>
    </location>
    <ligand>
        <name>[4Fe-4S] cluster</name>
        <dbReference type="ChEBI" id="CHEBI:49883"/>
    </ligand>
</feature>
<evidence type="ECO:0000256" key="10">
    <source>
        <dbReference type="PROSITE-ProRule" id="PRU01024"/>
    </source>
</evidence>
<dbReference type="PROSITE" id="PS51687">
    <property type="entry name" value="SAM_MT_RNA_M5U"/>
    <property type="match status" value="1"/>
</dbReference>
<dbReference type="PROSITE" id="PS01230">
    <property type="entry name" value="TRMA_1"/>
    <property type="match status" value="1"/>
</dbReference>
<feature type="active site" evidence="11">
    <location>
        <position position="397"/>
    </location>
</feature>
<evidence type="ECO:0000256" key="3">
    <source>
        <dbReference type="ARBA" id="ARBA00022603"/>
    </source>
</evidence>
<dbReference type="Gene3D" id="3.40.50.150">
    <property type="entry name" value="Vaccinia Virus protein VP39"/>
    <property type="match status" value="1"/>
</dbReference>
<gene>
    <name evidence="9" type="primary">rlmD</name>
    <name evidence="13" type="ORF">DKK70_12970</name>
</gene>
<dbReference type="PANTHER" id="PTHR11061:SF49">
    <property type="entry name" value="23S RRNA (URACIL(1939)-C(5))-METHYLTRANSFERASE RLMD"/>
    <property type="match status" value="1"/>
</dbReference>
<keyword evidence="5 9" id="KW-0949">S-adenosyl-L-methionine</keyword>
<dbReference type="PROSITE" id="PS01231">
    <property type="entry name" value="TRMA_2"/>
    <property type="match status" value="1"/>
</dbReference>
<dbReference type="Pfam" id="PF05958">
    <property type="entry name" value="tRNA_U5-meth_tr"/>
    <property type="match status" value="1"/>
</dbReference>
<evidence type="ECO:0000259" key="12">
    <source>
        <dbReference type="PROSITE" id="PS50926"/>
    </source>
</evidence>
<sequence>MVNFYTPPKKKLTSQKLTVTVTKLDAFGQGVANHKGKTIFVKSALPDETVDIQLTEDKKNYAKAKVIKYHNYSQQRVKPKCQYYTKCGGCELQHISSELQQQAKYEALIKLLSKETGALLEDNPPDIVADQPYHYRRRARLAINLVKGELFIGFRQPESNQIINIEHCPVLVEQLDALLIPLQSCLRQIKQKKALGHIELIAVDSGIILVLRHTMPLTEQDSRLLIQFAEVHHISLYFHGDNLRHASGSKEHYYLINQLKLTFSPLDFIQVNNRINQKMIEKALVWLDVSANDNILDLFCGMGNFSLPIATNCQSVTGIEGVEALVEKAKFNTKLNKDKVKAKTQFFTCNLEDKQQFSLWNQTIFDKVLLDPARAGAYNATEEIIKISPSKIVYISCNPATLARDCKLFFKEGYNIAKIAILDMFPQTKHIESMLMLTRSG</sequence>
<dbReference type="EMBL" id="QGLR01000014">
    <property type="protein sequence ID" value="PXZ05034.1"/>
    <property type="molecule type" value="Genomic_DNA"/>
</dbReference>
<feature type="binding site" evidence="9 10">
    <location>
        <position position="270"/>
    </location>
    <ligand>
        <name>S-adenosyl-L-methionine</name>
        <dbReference type="ChEBI" id="CHEBI:59789"/>
    </ligand>
</feature>
<feature type="binding site" evidence="9">
    <location>
        <position position="90"/>
    </location>
    <ligand>
        <name>[4Fe-4S] cluster</name>
        <dbReference type="ChEBI" id="CHEBI:49883"/>
    </ligand>
</feature>
<dbReference type="NCBIfam" id="NF009639">
    <property type="entry name" value="PRK13168.1"/>
    <property type="match status" value="1"/>
</dbReference>
<dbReference type="InterPro" id="IPR002792">
    <property type="entry name" value="TRAM_dom"/>
</dbReference>
<feature type="binding site" evidence="9">
    <location>
        <position position="87"/>
    </location>
    <ligand>
        <name>[4Fe-4S] cluster</name>
        <dbReference type="ChEBI" id="CHEBI:49883"/>
    </ligand>
</feature>
<proteinExistence type="inferred from homology"/>
<dbReference type="Proteomes" id="UP000247932">
    <property type="component" value="Unassembled WGS sequence"/>
</dbReference>
<comment type="function">
    <text evidence="9">Catalyzes the formation of 5-methyl-uridine at position 1939 (m5U1939) in 23S rRNA.</text>
</comment>
<feature type="binding site" evidence="9 10">
    <location>
        <position position="299"/>
    </location>
    <ligand>
        <name>S-adenosyl-L-methionine</name>
        <dbReference type="ChEBI" id="CHEBI:59789"/>
    </ligand>
</feature>
<dbReference type="InterPro" id="IPR030390">
    <property type="entry name" value="MeTrfase_TrmA_AS"/>
</dbReference>
<feature type="binding site" evidence="9 10">
    <location>
        <position position="371"/>
    </location>
    <ligand>
        <name>S-adenosyl-L-methionine</name>
        <dbReference type="ChEBI" id="CHEBI:59789"/>
    </ligand>
</feature>
<reference evidence="13 14" key="1">
    <citation type="submission" date="2018-05" db="EMBL/GenBank/DDBJ databases">
        <title>Reference genomes for bee gut microbiota database.</title>
        <authorList>
            <person name="Ellegaard K.M."/>
        </authorList>
    </citation>
    <scope>NUCLEOTIDE SEQUENCE [LARGE SCALE GENOMIC DNA]</scope>
    <source>
        <strain evidence="13 14">ESL0182</strain>
    </source>
</reference>
<keyword evidence="3 9" id="KW-0489">Methyltransferase</keyword>
<dbReference type="SUPFAM" id="SSF53335">
    <property type="entry name" value="S-adenosyl-L-methionine-dependent methyltransferases"/>
    <property type="match status" value="1"/>
</dbReference>
<evidence type="ECO:0000256" key="9">
    <source>
        <dbReference type="HAMAP-Rule" id="MF_01010"/>
    </source>
</evidence>
<dbReference type="GO" id="GO:0005506">
    <property type="term" value="F:iron ion binding"/>
    <property type="evidence" value="ECO:0007669"/>
    <property type="project" value="UniProtKB-UniRule"/>
</dbReference>
<organism evidence="13 14">
    <name type="scientific">Gilliamella apicola</name>
    <dbReference type="NCBI Taxonomy" id="1196095"/>
    <lineage>
        <taxon>Bacteria</taxon>
        <taxon>Pseudomonadati</taxon>
        <taxon>Pseudomonadota</taxon>
        <taxon>Gammaproteobacteria</taxon>
        <taxon>Orbales</taxon>
        <taxon>Orbaceae</taxon>
        <taxon>Gilliamella</taxon>
    </lineage>
</organism>
<dbReference type="GO" id="GO:0003723">
    <property type="term" value="F:RNA binding"/>
    <property type="evidence" value="ECO:0007669"/>
    <property type="project" value="InterPro"/>
</dbReference>
<dbReference type="AlphaFoldDB" id="A0A2V4E3V9"/>
<dbReference type="GO" id="GO:0051539">
    <property type="term" value="F:4 iron, 4 sulfur cluster binding"/>
    <property type="evidence" value="ECO:0007669"/>
    <property type="project" value="UniProtKB-KW"/>
</dbReference>
<feature type="active site" description="Nucleophile" evidence="9 10">
    <location>
        <position position="397"/>
    </location>
</feature>
<comment type="catalytic activity">
    <reaction evidence="9">
        <text>uridine(1939) in 23S rRNA + S-adenosyl-L-methionine = 5-methyluridine(1939) in 23S rRNA + S-adenosyl-L-homocysteine + H(+)</text>
        <dbReference type="Rhea" id="RHEA:42908"/>
        <dbReference type="Rhea" id="RHEA-COMP:10278"/>
        <dbReference type="Rhea" id="RHEA-COMP:10279"/>
        <dbReference type="ChEBI" id="CHEBI:15378"/>
        <dbReference type="ChEBI" id="CHEBI:57856"/>
        <dbReference type="ChEBI" id="CHEBI:59789"/>
        <dbReference type="ChEBI" id="CHEBI:65315"/>
        <dbReference type="ChEBI" id="CHEBI:74447"/>
        <dbReference type="EC" id="2.1.1.190"/>
    </reaction>
</comment>
<dbReference type="InterPro" id="IPR001566">
    <property type="entry name" value="23S_rRNA_MeTrfase_RlmD"/>
</dbReference>
<evidence type="ECO:0000313" key="14">
    <source>
        <dbReference type="Proteomes" id="UP000247932"/>
    </source>
</evidence>
<evidence type="ECO:0000256" key="6">
    <source>
        <dbReference type="ARBA" id="ARBA00022723"/>
    </source>
</evidence>
<protein>
    <recommendedName>
        <fullName evidence="9">23S rRNA (uracil(1939)-C(5))-methyltransferase RlmD</fullName>
        <ecNumber evidence="9">2.1.1.190</ecNumber>
    </recommendedName>
    <alternativeName>
        <fullName evidence="9">23S rRNA(m5U1939)-methyltransferase</fullName>
    </alternativeName>
</protein>
<dbReference type="EC" id="2.1.1.190" evidence="9"/>
<keyword evidence="6 9" id="KW-0479">Metal-binding</keyword>
<dbReference type="RefSeq" id="WP_110434396.1">
    <property type="nucleotide sequence ID" value="NZ_QGLR01000014.1"/>
</dbReference>
<evidence type="ECO:0000256" key="7">
    <source>
        <dbReference type="ARBA" id="ARBA00023004"/>
    </source>
</evidence>
<keyword evidence="14" id="KW-1185">Reference proteome</keyword>
<dbReference type="SUPFAM" id="SSF50249">
    <property type="entry name" value="Nucleic acid-binding proteins"/>
    <property type="match status" value="1"/>
</dbReference>
<dbReference type="Pfam" id="PF01938">
    <property type="entry name" value="TRAM"/>
    <property type="match status" value="1"/>
</dbReference>
<evidence type="ECO:0000313" key="13">
    <source>
        <dbReference type="EMBL" id="PXZ05034.1"/>
    </source>
</evidence>
<dbReference type="PANTHER" id="PTHR11061">
    <property type="entry name" value="RNA M5U METHYLTRANSFERASE"/>
    <property type="match status" value="1"/>
</dbReference>
<dbReference type="NCBIfam" id="TIGR00479">
    <property type="entry name" value="rumA"/>
    <property type="match status" value="1"/>
</dbReference>
<keyword evidence="1 9" id="KW-0004">4Fe-4S</keyword>
<dbReference type="GO" id="GO:0070041">
    <property type="term" value="F:rRNA (uridine-C5-)-methyltransferase activity"/>
    <property type="evidence" value="ECO:0007669"/>
    <property type="project" value="UniProtKB-UniRule"/>
</dbReference>